<keyword evidence="5" id="KW-1185">Reference proteome</keyword>
<gene>
    <name evidence="4" type="ORF">ADIS_0184</name>
</gene>
<dbReference type="PATRIC" id="fig|1288963.3.peg.183"/>
<dbReference type="RefSeq" id="WP_010852336.1">
    <property type="nucleotide sequence ID" value="NZ_AQHR01000008.1"/>
</dbReference>
<dbReference type="CDD" id="cd03801">
    <property type="entry name" value="GT4_PimA-like"/>
    <property type="match status" value="1"/>
</dbReference>
<protein>
    <submittedName>
        <fullName evidence="4">Glycosyl transferase, group 1</fullName>
    </submittedName>
</protein>
<dbReference type="Pfam" id="PF13692">
    <property type="entry name" value="Glyco_trans_1_4"/>
    <property type="match status" value="1"/>
</dbReference>
<dbReference type="EMBL" id="AQHR01000008">
    <property type="protein sequence ID" value="EON79304.1"/>
    <property type="molecule type" value="Genomic_DNA"/>
</dbReference>
<name>R7ZZ19_9BACT</name>
<dbReference type="AlphaFoldDB" id="R7ZZ19"/>
<organism evidence="4 5">
    <name type="scientific">Lunatimonas lonarensis</name>
    <dbReference type="NCBI Taxonomy" id="1232681"/>
    <lineage>
        <taxon>Bacteria</taxon>
        <taxon>Pseudomonadati</taxon>
        <taxon>Bacteroidota</taxon>
        <taxon>Cytophagia</taxon>
        <taxon>Cytophagales</taxon>
        <taxon>Cyclobacteriaceae</taxon>
    </lineage>
</organism>
<dbReference type="Gene3D" id="3.40.50.2000">
    <property type="entry name" value="Glycogen Phosphorylase B"/>
    <property type="match status" value="2"/>
</dbReference>
<keyword evidence="3 4" id="KW-0808">Transferase</keyword>
<dbReference type="OrthoDB" id="9815351at2"/>
<dbReference type="Proteomes" id="UP000013909">
    <property type="component" value="Unassembled WGS sequence"/>
</dbReference>
<evidence type="ECO:0000256" key="3">
    <source>
        <dbReference type="ARBA" id="ARBA00022679"/>
    </source>
</evidence>
<comment type="similarity">
    <text evidence="1">Belongs to the glycosyltransferase group 1 family. Glycosyltransferase 4 subfamily.</text>
</comment>
<dbReference type="STRING" id="1232681.ADIS_0184"/>
<keyword evidence="2" id="KW-0328">Glycosyltransferase</keyword>
<sequence length="340" mass="39031">MAASSRLRTYQYLPFWHSQFDRVKVSPLLNEQYLSELYSGKAISRLNVFGCFLKRAYELLFAYRYDLIWIEKELFPYLPAFAEWILSKTKGFLVDYDDAIFHNYDHSHNPVVRQFLPKKIANVMRLSDLVWVGNPYLMDYAKQANAKRIAFLPTCIDPNRYRLKSHSNPVSICIGWIGSPTTQKYLIQILPVLESLHRRYGVKLLVVNGSERLPFSGDVETIPWTEQGEVEVILRMDIGIMPLPDSAWERGKCAYKLIQYMACGIPVVASPVGVNATVVSHGVHGYLAETPQEWENYLGDLILHLDKRIAMGKQGHQQVMASYTMERNIARIQQGLEALP</sequence>
<dbReference type="GO" id="GO:0016757">
    <property type="term" value="F:glycosyltransferase activity"/>
    <property type="evidence" value="ECO:0007669"/>
    <property type="project" value="UniProtKB-KW"/>
</dbReference>
<reference evidence="4 5" key="1">
    <citation type="submission" date="2013-02" db="EMBL/GenBank/DDBJ databases">
        <title>A novel strain isolated from Lonar lake, Maharashtra, India.</title>
        <authorList>
            <person name="Singh A."/>
        </authorList>
    </citation>
    <scope>NUCLEOTIDE SEQUENCE [LARGE SCALE GENOMIC DNA]</scope>
    <source>
        <strain evidence="4 5">AK24</strain>
    </source>
</reference>
<evidence type="ECO:0000313" key="5">
    <source>
        <dbReference type="Proteomes" id="UP000013909"/>
    </source>
</evidence>
<dbReference type="SUPFAM" id="SSF53756">
    <property type="entry name" value="UDP-Glycosyltransferase/glycogen phosphorylase"/>
    <property type="match status" value="1"/>
</dbReference>
<accession>R7ZZ19</accession>
<proteinExistence type="inferred from homology"/>
<evidence type="ECO:0000256" key="1">
    <source>
        <dbReference type="ARBA" id="ARBA00009481"/>
    </source>
</evidence>
<evidence type="ECO:0000313" key="4">
    <source>
        <dbReference type="EMBL" id="EON79304.1"/>
    </source>
</evidence>
<evidence type="ECO:0000256" key="2">
    <source>
        <dbReference type="ARBA" id="ARBA00022676"/>
    </source>
</evidence>
<dbReference type="PANTHER" id="PTHR12526:SF640">
    <property type="entry name" value="COLANIC ACID BIOSYNTHESIS GLYCOSYLTRANSFERASE WCAL-RELATED"/>
    <property type="match status" value="1"/>
</dbReference>
<dbReference type="PANTHER" id="PTHR12526">
    <property type="entry name" value="GLYCOSYLTRANSFERASE"/>
    <property type="match status" value="1"/>
</dbReference>
<comment type="caution">
    <text evidence="4">The sequence shown here is derived from an EMBL/GenBank/DDBJ whole genome shotgun (WGS) entry which is preliminary data.</text>
</comment>